<keyword evidence="2" id="KW-0472">Membrane</keyword>
<dbReference type="InterPro" id="IPR006311">
    <property type="entry name" value="TAT_signal"/>
</dbReference>
<evidence type="ECO:0000313" key="4">
    <source>
        <dbReference type="Proteomes" id="UP001058330"/>
    </source>
</evidence>
<dbReference type="PROSITE" id="PS51318">
    <property type="entry name" value="TAT"/>
    <property type="match status" value="1"/>
</dbReference>
<evidence type="ECO:0000256" key="1">
    <source>
        <dbReference type="SAM" id="MobiDB-lite"/>
    </source>
</evidence>
<evidence type="ECO:0000256" key="2">
    <source>
        <dbReference type="SAM" id="Phobius"/>
    </source>
</evidence>
<dbReference type="Proteomes" id="UP001058330">
    <property type="component" value="Chromosome"/>
</dbReference>
<keyword evidence="4" id="KW-1185">Reference proteome</keyword>
<keyword evidence="2" id="KW-1133">Transmembrane helix</keyword>
<proteinExistence type="predicted"/>
<feature type="compositionally biased region" description="Low complexity" evidence="1">
    <location>
        <begin position="1"/>
        <end position="19"/>
    </location>
</feature>
<dbReference type="GeneID" id="74530079"/>
<sequence length="458" mass="51692">MSPDDTPSPSNDSPSPDDTSVLHSRRQFLGLLGGGSAVFAGVGWFAPTWLPDVVTDQFVIHYPEPPAHVWRPEVSETHADEAVARLEQTVERAQTLKERVDSDSVPRRLEFHLRQGDPTGGWLELAKSASDTHERLSNATTGMMFAGETVGAAKAVLDEVDPEALAERGTRIQSRAEDVLDSFSDYAVSDPTRDLAYLYFVEESLASARTQSRHWERVVGEGERESDYPDDAVVDTYASYLQAEQHLEDARYYRDLYRENLGEQTEPYADALATSLKTLIQSIAALPTHVEMRERVEDERDLGQRTPYGAARWELLSICFDDQYQFNYGADGHRHGHTVQRLVETANALLGRRAHEFALDALDVDPDDTDYDSGRTFRAKRRAVRQFRSVRKTYDSPFAGILAQYASKLIHAAELGIHMADRMFPMWRNRVEATTYYLASEGQMHAFDEVFQTIFDDS</sequence>
<feature type="transmembrane region" description="Helical" evidence="2">
    <location>
        <begin position="28"/>
        <end position="50"/>
    </location>
</feature>
<name>A0ABY5RCF2_HALLR</name>
<dbReference type="EMBL" id="CP078063">
    <property type="protein sequence ID" value="UVE50041.1"/>
    <property type="molecule type" value="Genomic_DNA"/>
</dbReference>
<organism evidence="3 4">
    <name type="scientific">Haloferax larsenii</name>
    <dbReference type="NCBI Taxonomy" id="302484"/>
    <lineage>
        <taxon>Archaea</taxon>
        <taxon>Methanobacteriati</taxon>
        <taxon>Methanobacteriota</taxon>
        <taxon>Stenosarchaea group</taxon>
        <taxon>Halobacteria</taxon>
        <taxon>Halobacteriales</taxon>
        <taxon>Haloferacaceae</taxon>
        <taxon>Haloferax</taxon>
    </lineage>
</organism>
<accession>A0ABY5RCF2</accession>
<dbReference type="RefSeq" id="WP_258302334.1">
    <property type="nucleotide sequence ID" value="NZ_CP078063.1"/>
</dbReference>
<reference evidence="3" key="1">
    <citation type="submission" date="2021-07" db="EMBL/GenBank/DDBJ databases">
        <title>Studies on halocins as antimicrobial molecules from haloarchaea.</title>
        <authorList>
            <person name="Kumar S."/>
            <person name="Khare S.K."/>
        </authorList>
    </citation>
    <scope>NUCLEOTIDE SEQUENCE</scope>
    <source>
        <strain evidence="3">NCIM 5678</strain>
    </source>
</reference>
<feature type="region of interest" description="Disordered" evidence="1">
    <location>
        <begin position="1"/>
        <end position="21"/>
    </location>
</feature>
<gene>
    <name evidence="3" type="ORF">KU306_14190</name>
</gene>
<keyword evidence="2" id="KW-0812">Transmembrane</keyword>
<evidence type="ECO:0000313" key="3">
    <source>
        <dbReference type="EMBL" id="UVE50041.1"/>
    </source>
</evidence>
<protein>
    <submittedName>
        <fullName evidence="3">Transcriptional initiation protein Tat</fullName>
    </submittedName>
</protein>